<protein>
    <submittedName>
        <fullName evidence="6">LysR family transcriptional regulator</fullName>
    </submittedName>
</protein>
<dbReference type="Pfam" id="PF03466">
    <property type="entry name" value="LysR_substrate"/>
    <property type="match status" value="1"/>
</dbReference>
<evidence type="ECO:0000256" key="2">
    <source>
        <dbReference type="ARBA" id="ARBA00023015"/>
    </source>
</evidence>
<evidence type="ECO:0000256" key="3">
    <source>
        <dbReference type="ARBA" id="ARBA00023125"/>
    </source>
</evidence>
<dbReference type="InterPro" id="IPR036388">
    <property type="entry name" value="WH-like_DNA-bd_sf"/>
</dbReference>
<organism evidence="6 7">
    <name type="scientific">Histidinibacterium lentulum</name>
    <dbReference type="NCBI Taxonomy" id="2480588"/>
    <lineage>
        <taxon>Bacteria</taxon>
        <taxon>Pseudomonadati</taxon>
        <taxon>Pseudomonadota</taxon>
        <taxon>Alphaproteobacteria</taxon>
        <taxon>Rhodobacterales</taxon>
        <taxon>Paracoccaceae</taxon>
        <taxon>Histidinibacterium</taxon>
    </lineage>
</organism>
<evidence type="ECO:0000256" key="1">
    <source>
        <dbReference type="ARBA" id="ARBA00009437"/>
    </source>
</evidence>
<dbReference type="GO" id="GO:0005829">
    <property type="term" value="C:cytosol"/>
    <property type="evidence" value="ECO:0007669"/>
    <property type="project" value="TreeGrafter"/>
</dbReference>
<dbReference type="Gene3D" id="1.10.10.10">
    <property type="entry name" value="Winged helix-like DNA-binding domain superfamily/Winged helix DNA-binding domain"/>
    <property type="match status" value="1"/>
</dbReference>
<dbReference type="PANTHER" id="PTHR30419:SF8">
    <property type="entry name" value="NITROGEN ASSIMILATION TRANSCRIPTIONAL ACTIVATOR-RELATED"/>
    <property type="match status" value="1"/>
</dbReference>
<dbReference type="InterPro" id="IPR005119">
    <property type="entry name" value="LysR_subst-bd"/>
</dbReference>
<dbReference type="RefSeq" id="WP_123640650.1">
    <property type="nucleotide sequence ID" value="NZ_ML119081.1"/>
</dbReference>
<dbReference type="PROSITE" id="PS50931">
    <property type="entry name" value="HTH_LYSR"/>
    <property type="match status" value="1"/>
</dbReference>
<dbReference type="Pfam" id="PF00126">
    <property type="entry name" value="HTH_1"/>
    <property type="match status" value="1"/>
</dbReference>
<evidence type="ECO:0000256" key="4">
    <source>
        <dbReference type="ARBA" id="ARBA00023163"/>
    </source>
</evidence>
<dbReference type="FunFam" id="1.10.10.10:FF:000001">
    <property type="entry name" value="LysR family transcriptional regulator"/>
    <property type="match status" value="1"/>
</dbReference>
<dbReference type="InterPro" id="IPR000847">
    <property type="entry name" value="LysR_HTH_N"/>
</dbReference>
<dbReference type="SUPFAM" id="SSF53850">
    <property type="entry name" value="Periplasmic binding protein-like II"/>
    <property type="match status" value="1"/>
</dbReference>
<keyword evidence="3" id="KW-0238">DNA-binding</keyword>
<dbReference type="SUPFAM" id="SSF46785">
    <property type="entry name" value="Winged helix' DNA-binding domain"/>
    <property type="match status" value="1"/>
</dbReference>
<dbReference type="OrthoDB" id="8479357at2"/>
<dbReference type="CDD" id="cd05466">
    <property type="entry name" value="PBP2_LTTR_substrate"/>
    <property type="match status" value="1"/>
</dbReference>
<dbReference type="AlphaFoldDB" id="A0A3N2R9V6"/>
<comment type="caution">
    <text evidence="6">The sequence shown here is derived from an EMBL/GenBank/DDBJ whole genome shotgun (WGS) entry which is preliminary data.</text>
</comment>
<reference evidence="6 7" key="1">
    <citation type="submission" date="2018-10" db="EMBL/GenBank/DDBJ databases">
        <title>Histidinibacterium lentulum gen. nov., sp. nov., a marine bacterium from the culture broth of Picochlorum sp. 122.</title>
        <authorList>
            <person name="Wang G."/>
        </authorList>
    </citation>
    <scope>NUCLEOTIDE SEQUENCE [LARGE SCALE GENOMIC DNA]</scope>
    <source>
        <strain evidence="6 7">B17</strain>
    </source>
</reference>
<dbReference type="PANTHER" id="PTHR30419">
    <property type="entry name" value="HTH-TYPE TRANSCRIPTIONAL REGULATOR YBHD"/>
    <property type="match status" value="1"/>
</dbReference>
<evidence type="ECO:0000313" key="6">
    <source>
        <dbReference type="EMBL" id="ROU04244.1"/>
    </source>
</evidence>
<evidence type="ECO:0000313" key="7">
    <source>
        <dbReference type="Proteomes" id="UP000268016"/>
    </source>
</evidence>
<comment type="similarity">
    <text evidence="1">Belongs to the LysR transcriptional regulatory family.</text>
</comment>
<accession>A0A3N2R9V6</accession>
<dbReference type="GO" id="GO:0003700">
    <property type="term" value="F:DNA-binding transcription factor activity"/>
    <property type="evidence" value="ECO:0007669"/>
    <property type="project" value="InterPro"/>
</dbReference>
<keyword evidence="2" id="KW-0805">Transcription regulation</keyword>
<gene>
    <name evidence="6" type="ORF">EAT49_02310</name>
</gene>
<name>A0A3N2R9V6_9RHOB</name>
<dbReference type="EMBL" id="RDRB01000001">
    <property type="protein sequence ID" value="ROU04244.1"/>
    <property type="molecule type" value="Genomic_DNA"/>
</dbReference>
<dbReference type="Proteomes" id="UP000268016">
    <property type="component" value="Unassembled WGS sequence"/>
</dbReference>
<keyword evidence="7" id="KW-1185">Reference proteome</keyword>
<evidence type="ECO:0000259" key="5">
    <source>
        <dbReference type="PROSITE" id="PS50931"/>
    </source>
</evidence>
<sequence length="323" mass="35261">MPLPTISLRGLQAFIAVYEEQSFSRAALRENATQSGMSTQVKTLELRLGTELLNRDRKQFTLTPAGQIVYREGQSILKALHATEARVKELRAEVAGMVKFGMIPSLTRSVLKAALDAFHADHPGVELSLLEEYSYSLMRRVLDGEIEFAMVPAGDLPAGLTARFVARDREMLVSRPGALPGAAHLSPVSIAALSGARLIVPSRLNVRRRGIDSLLQAHGVHLAETMEMDGMLATLELVAASDWMAILPSAICHPDRDGRARQLNVIADPPMSLDYVIVEKSDAPPARAAQLLAECLTRHTHDVLADWDDLRGIAEAEPVHSKE</sequence>
<dbReference type="GO" id="GO:0003677">
    <property type="term" value="F:DNA binding"/>
    <property type="evidence" value="ECO:0007669"/>
    <property type="project" value="UniProtKB-KW"/>
</dbReference>
<keyword evidence="4" id="KW-0804">Transcription</keyword>
<proteinExistence type="inferred from homology"/>
<dbReference type="InterPro" id="IPR036390">
    <property type="entry name" value="WH_DNA-bd_sf"/>
</dbReference>
<feature type="domain" description="HTH lysR-type" evidence="5">
    <location>
        <begin position="6"/>
        <end position="63"/>
    </location>
</feature>
<dbReference type="InterPro" id="IPR050950">
    <property type="entry name" value="HTH-type_LysR_regulators"/>
</dbReference>
<dbReference type="Gene3D" id="3.40.190.290">
    <property type="match status" value="1"/>
</dbReference>